<accession>A0A1I3PED5</accession>
<dbReference type="Proteomes" id="UP000243887">
    <property type="component" value="Unassembled WGS sequence"/>
</dbReference>
<dbReference type="EMBL" id="FORU01000004">
    <property type="protein sequence ID" value="SFJ20004.1"/>
    <property type="molecule type" value="Genomic_DNA"/>
</dbReference>
<protein>
    <submittedName>
        <fullName evidence="1">Uncharacterized protein</fullName>
    </submittedName>
</protein>
<gene>
    <name evidence="1" type="ORF">SAMN04487893_10496</name>
</gene>
<keyword evidence="2" id="KW-1185">Reference proteome</keyword>
<proteinExistence type="predicted"/>
<evidence type="ECO:0000313" key="1">
    <source>
        <dbReference type="EMBL" id="SFJ20004.1"/>
    </source>
</evidence>
<organism evidence="1 2">
    <name type="scientific">Myroides guanonis</name>
    <dbReference type="NCBI Taxonomy" id="1150112"/>
    <lineage>
        <taxon>Bacteria</taxon>
        <taxon>Pseudomonadati</taxon>
        <taxon>Bacteroidota</taxon>
        <taxon>Flavobacteriia</taxon>
        <taxon>Flavobacteriales</taxon>
        <taxon>Flavobacteriaceae</taxon>
        <taxon>Myroides</taxon>
    </lineage>
</organism>
<sequence>MLAPAGGAYFLNYLLSSYSSIPDTRWLGIKVQSGHISIKKITNQSQLYHEN</sequence>
<dbReference type="AlphaFoldDB" id="A0A1I3PED5"/>
<name>A0A1I3PED5_9FLAO</name>
<evidence type="ECO:0000313" key="2">
    <source>
        <dbReference type="Proteomes" id="UP000243887"/>
    </source>
</evidence>
<reference evidence="2" key="1">
    <citation type="submission" date="2016-10" db="EMBL/GenBank/DDBJ databases">
        <authorList>
            <person name="Varghese N."/>
            <person name="Submissions S."/>
        </authorList>
    </citation>
    <scope>NUCLEOTIDE SEQUENCE [LARGE SCALE GENOMIC DNA]</scope>
    <source>
        <strain evidence="2">DSM 26542</strain>
    </source>
</reference>